<dbReference type="SUPFAM" id="SSF56219">
    <property type="entry name" value="DNase I-like"/>
    <property type="match status" value="1"/>
</dbReference>
<comment type="caution">
    <text evidence="3">The sequence shown here is derived from an EMBL/GenBank/DDBJ whole genome shotgun (WGS) entry which is preliminary data.</text>
</comment>
<dbReference type="Gene3D" id="3.60.10.10">
    <property type="entry name" value="Endonuclease/exonuclease/phosphatase"/>
    <property type="match status" value="1"/>
</dbReference>
<feature type="region of interest" description="Disordered" evidence="1">
    <location>
        <begin position="24"/>
        <end position="49"/>
    </location>
</feature>
<dbReference type="CDD" id="cd09076">
    <property type="entry name" value="L1-EN"/>
    <property type="match status" value="1"/>
</dbReference>
<feature type="domain" description="Reverse transcriptase" evidence="2">
    <location>
        <begin position="534"/>
        <end position="764"/>
    </location>
</feature>
<dbReference type="Proteomes" id="UP000198211">
    <property type="component" value="Unassembled WGS sequence"/>
</dbReference>
<dbReference type="InterPro" id="IPR005135">
    <property type="entry name" value="Endo/exonuclease/phosphatase"/>
</dbReference>
<feature type="compositionally biased region" description="Polar residues" evidence="1">
    <location>
        <begin position="767"/>
        <end position="782"/>
    </location>
</feature>
<feature type="region of interest" description="Disordered" evidence="1">
    <location>
        <begin position="755"/>
        <end position="782"/>
    </location>
</feature>
<evidence type="ECO:0000313" key="4">
    <source>
        <dbReference type="Proteomes" id="UP000198211"/>
    </source>
</evidence>
<dbReference type="InterPro" id="IPR036691">
    <property type="entry name" value="Endo/exonu/phosph_ase_sf"/>
</dbReference>
<dbReference type="EMBL" id="NBNE01002902">
    <property type="protein sequence ID" value="OWZ09125.1"/>
    <property type="molecule type" value="Genomic_DNA"/>
</dbReference>
<name>A0A225VUV2_9STRA</name>
<dbReference type="GO" id="GO:0003824">
    <property type="term" value="F:catalytic activity"/>
    <property type="evidence" value="ECO:0007669"/>
    <property type="project" value="InterPro"/>
</dbReference>
<dbReference type="AlphaFoldDB" id="A0A225VUV2"/>
<dbReference type="Pfam" id="PF00078">
    <property type="entry name" value="RVT_1"/>
    <property type="match status" value="1"/>
</dbReference>
<dbReference type="PROSITE" id="PS50878">
    <property type="entry name" value="RT_POL"/>
    <property type="match status" value="1"/>
</dbReference>
<evidence type="ECO:0000313" key="3">
    <source>
        <dbReference type="EMBL" id="OWZ09125.1"/>
    </source>
</evidence>
<dbReference type="STRING" id="4795.A0A225VUV2"/>
<reference evidence="4" key="1">
    <citation type="submission" date="2017-03" db="EMBL/GenBank/DDBJ databases">
        <title>Phytopthora megakarya and P. palmivora, two closely related causual agents of cacao black pod achieved similar genome size and gene model numbers by different mechanisms.</title>
        <authorList>
            <person name="Ali S."/>
            <person name="Shao J."/>
            <person name="Larry D.J."/>
            <person name="Kronmiller B."/>
            <person name="Shen D."/>
            <person name="Strem M.D."/>
            <person name="Melnick R.L."/>
            <person name="Guiltinan M.J."/>
            <person name="Tyler B.M."/>
            <person name="Meinhardt L.W."/>
            <person name="Bailey B.A."/>
        </authorList>
    </citation>
    <scope>NUCLEOTIDE SEQUENCE [LARGE SCALE GENOMIC DNA]</scope>
    <source>
        <strain evidence="4">zdho120</strain>
    </source>
</reference>
<keyword evidence="4" id="KW-1185">Reference proteome</keyword>
<sequence length="782" mass="88478">MLAQAFRRTLQSVRQSLTGLSLDIPLSNLSHPQPPAKPSRRSQPRTKTSRHLRLGTFNVQSIGSQRKQHETLPRDLSTYTIDILGLQETRIAFQSEQKTGTYHLLTLPCSNRWQGIGFAVAPHLRRFLHKFWAQSDRVGVLQLRLPKGQRVNIVNAYAPHSGYPIEAIDSFYAELNTALSKLPHRDTTFILGDFNAKIGQRRDNESFLGNWGRGRRNRNGHVLASFCDANDLFLTNTAFRKRARNITTWTLRLKNHSIFNQIDYIICNQRTKRLCVNAQSWGGTLTPSDHKLVTLDFDFRALQGLRRQQEQSRSNNSDTHLATHLLVRDDKYRSLYRQLLAKNLADLPQYRTTMDQRWGATLNTALEAAADSVGYMPLVNHTKVVDPELSRLSYEQRQLRQLIYNDHKKDVTTLRSKRNKLLHRIQDRNKALAGAFIDEKLAAIEQLGKYILNRKETGATIKKHFQDQFSDPTRTPVVDDGLKCPLTNPITANELERAFRRLRNGRATGPDSVPAELLKYGSEFLAQPLADIINQGLTTGDNIHLGDGILLGLPKPNKPVGQCASLRPIVLLNSIRKAISLVVLRRISPKVEQFLSPHQSGFRPSRSTADAVWAHRWIAARAQRYKERFHILGIDLSRAFDTVNRDKLLSVLKPILDDDEIRLIRLLLRDTMLSLRFGNHLLSPFESNTDLANQIDVPHDLLADMIVYADDADFICQSAEIATLIETEAPAILAKWSLQMNTSKTEHTIVHRSPTAQTKTGALRANSALSSATQKTSPAART</sequence>
<organism evidence="3 4">
    <name type="scientific">Phytophthora megakarya</name>
    <dbReference type="NCBI Taxonomy" id="4795"/>
    <lineage>
        <taxon>Eukaryota</taxon>
        <taxon>Sar</taxon>
        <taxon>Stramenopiles</taxon>
        <taxon>Oomycota</taxon>
        <taxon>Peronosporomycetes</taxon>
        <taxon>Peronosporales</taxon>
        <taxon>Peronosporaceae</taxon>
        <taxon>Phytophthora</taxon>
    </lineage>
</organism>
<feature type="compositionally biased region" description="Basic residues" evidence="1">
    <location>
        <begin position="38"/>
        <end position="49"/>
    </location>
</feature>
<dbReference type="OrthoDB" id="117013at2759"/>
<accession>A0A225VUV2</accession>
<dbReference type="Pfam" id="PF03372">
    <property type="entry name" value="Exo_endo_phos"/>
    <property type="match status" value="1"/>
</dbReference>
<dbReference type="PANTHER" id="PTHR19446">
    <property type="entry name" value="REVERSE TRANSCRIPTASES"/>
    <property type="match status" value="1"/>
</dbReference>
<evidence type="ECO:0000259" key="2">
    <source>
        <dbReference type="PROSITE" id="PS50878"/>
    </source>
</evidence>
<gene>
    <name evidence="3" type="ORF">PHMEG_00018223</name>
</gene>
<proteinExistence type="predicted"/>
<evidence type="ECO:0000256" key="1">
    <source>
        <dbReference type="SAM" id="MobiDB-lite"/>
    </source>
</evidence>
<dbReference type="InterPro" id="IPR000477">
    <property type="entry name" value="RT_dom"/>
</dbReference>
<protein>
    <submittedName>
        <fullName evidence="3">RxLR effector protein</fullName>
    </submittedName>
</protein>